<dbReference type="Proteomes" id="UP000053927">
    <property type="component" value="Unassembled WGS sequence"/>
</dbReference>
<organism evidence="2 3">
    <name type="scientific">Stereum hirsutum (strain FP-91666)</name>
    <name type="common">White-rot fungus</name>
    <dbReference type="NCBI Taxonomy" id="721885"/>
    <lineage>
        <taxon>Eukaryota</taxon>
        <taxon>Fungi</taxon>
        <taxon>Dikarya</taxon>
        <taxon>Basidiomycota</taxon>
        <taxon>Agaricomycotina</taxon>
        <taxon>Agaricomycetes</taxon>
        <taxon>Russulales</taxon>
        <taxon>Stereaceae</taxon>
        <taxon>Stereum</taxon>
    </lineage>
</organism>
<dbReference type="EMBL" id="JH687411">
    <property type="protein sequence ID" value="EIM79111.1"/>
    <property type="molecule type" value="Genomic_DNA"/>
</dbReference>
<dbReference type="RefSeq" id="XP_007311794.1">
    <property type="nucleotide sequence ID" value="XM_007311732.1"/>
</dbReference>
<name>R7RVK4_STEHR</name>
<dbReference type="AlphaFoldDB" id="R7RVK4"/>
<sequence>MDRSIVHKPFTSPTAMFRPETVVPISFVTAPNIINSLSDTVSKLSNELYIARREAVQAHSSLGQATQRHFVQHGEMTARLALLNNQLQDCYDNIVGFLNVAAGYSENIVCKQYPHRSIIAPLLKAIEESIEKWTVLRPRMPLKDQATSEDQVRWLREQSDDISDNSNSAVGAEEPDSDIYLDTDMCPPLKRDAASRPASSCN</sequence>
<accession>R7RVK4</accession>
<gene>
    <name evidence="2" type="ORF">STEHIDRAFT_164003</name>
</gene>
<evidence type="ECO:0000313" key="3">
    <source>
        <dbReference type="Proteomes" id="UP000053927"/>
    </source>
</evidence>
<keyword evidence="3" id="KW-1185">Reference proteome</keyword>
<dbReference type="GeneID" id="18802498"/>
<evidence type="ECO:0000256" key="1">
    <source>
        <dbReference type="SAM" id="MobiDB-lite"/>
    </source>
</evidence>
<reference evidence="3" key="1">
    <citation type="journal article" date="2012" name="Science">
        <title>The Paleozoic origin of enzymatic lignin decomposition reconstructed from 31 fungal genomes.</title>
        <authorList>
            <person name="Floudas D."/>
            <person name="Binder M."/>
            <person name="Riley R."/>
            <person name="Barry K."/>
            <person name="Blanchette R.A."/>
            <person name="Henrissat B."/>
            <person name="Martinez A.T."/>
            <person name="Otillar R."/>
            <person name="Spatafora J.W."/>
            <person name="Yadav J.S."/>
            <person name="Aerts A."/>
            <person name="Benoit I."/>
            <person name="Boyd A."/>
            <person name="Carlson A."/>
            <person name="Copeland A."/>
            <person name="Coutinho P.M."/>
            <person name="de Vries R.P."/>
            <person name="Ferreira P."/>
            <person name="Findley K."/>
            <person name="Foster B."/>
            <person name="Gaskell J."/>
            <person name="Glotzer D."/>
            <person name="Gorecki P."/>
            <person name="Heitman J."/>
            <person name="Hesse C."/>
            <person name="Hori C."/>
            <person name="Igarashi K."/>
            <person name="Jurgens J.A."/>
            <person name="Kallen N."/>
            <person name="Kersten P."/>
            <person name="Kohler A."/>
            <person name="Kuees U."/>
            <person name="Kumar T.K.A."/>
            <person name="Kuo A."/>
            <person name="LaButti K."/>
            <person name="Larrondo L.F."/>
            <person name="Lindquist E."/>
            <person name="Ling A."/>
            <person name="Lombard V."/>
            <person name="Lucas S."/>
            <person name="Lundell T."/>
            <person name="Martin R."/>
            <person name="McLaughlin D.J."/>
            <person name="Morgenstern I."/>
            <person name="Morin E."/>
            <person name="Murat C."/>
            <person name="Nagy L.G."/>
            <person name="Nolan M."/>
            <person name="Ohm R.A."/>
            <person name="Patyshakuliyeva A."/>
            <person name="Rokas A."/>
            <person name="Ruiz-Duenas F.J."/>
            <person name="Sabat G."/>
            <person name="Salamov A."/>
            <person name="Samejima M."/>
            <person name="Schmutz J."/>
            <person name="Slot J.C."/>
            <person name="St John F."/>
            <person name="Stenlid J."/>
            <person name="Sun H."/>
            <person name="Sun S."/>
            <person name="Syed K."/>
            <person name="Tsang A."/>
            <person name="Wiebenga A."/>
            <person name="Young D."/>
            <person name="Pisabarro A."/>
            <person name="Eastwood D.C."/>
            <person name="Martin F."/>
            <person name="Cullen D."/>
            <person name="Grigoriev I.V."/>
            <person name="Hibbett D.S."/>
        </authorList>
    </citation>
    <scope>NUCLEOTIDE SEQUENCE [LARGE SCALE GENOMIC DNA]</scope>
    <source>
        <strain evidence="3">FP-91666</strain>
    </source>
</reference>
<dbReference type="KEGG" id="shs:STEHIDRAFT_164003"/>
<proteinExistence type="predicted"/>
<protein>
    <submittedName>
        <fullName evidence="2">Uncharacterized protein</fullName>
    </submittedName>
</protein>
<evidence type="ECO:0000313" key="2">
    <source>
        <dbReference type="EMBL" id="EIM79111.1"/>
    </source>
</evidence>
<feature type="region of interest" description="Disordered" evidence="1">
    <location>
        <begin position="157"/>
        <end position="202"/>
    </location>
</feature>